<protein>
    <submittedName>
        <fullName evidence="1">Unannotated protein</fullName>
    </submittedName>
</protein>
<dbReference type="EMBL" id="CAEZVT010000028">
    <property type="protein sequence ID" value="CAB4632655.1"/>
    <property type="molecule type" value="Genomic_DNA"/>
</dbReference>
<organism evidence="1">
    <name type="scientific">freshwater metagenome</name>
    <dbReference type="NCBI Taxonomy" id="449393"/>
    <lineage>
        <taxon>unclassified sequences</taxon>
        <taxon>metagenomes</taxon>
        <taxon>ecological metagenomes</taxon>
    </lineage>
</organism>
<dbReference type="SUPFAM" id="SSF53474">
    <property type="entry name" value="alpha/beta-Hydrolases"/>
    <property type="match status" value="1"/>
</dbReference>
<name>A0A6J6J7W7_9ZZZZ</name>
<accession>A0A6J6J7W7</accession>
<gene>
    <name evidence="1" type="ORF">UFOPK2131_00397</name>
</gene>
<proteinExistence type="predicted"/>
<dbReference type="Gene3D" id="3.40.50.1820">
    <property type="entry name" value="alpha/beta hydrolase"/>
    <property type="match status" value="1"/>
</dbReference>
<evidence type="ECO:0000313" key="1">
    <source>
        <dbReference type="EMBL" id="CAB4632655.1"/>
    </source>
</evidence>
<dbReference type="AlphaFoldDB" id="A0A6J6J7W7"/>
<sequence>MEKQKLSRPHVWLAKPDAARTLLLLHGSGADEHDLLSLGRELDPRANILSPRGAVTQQGMTRFFEYEPDFTPSRESLLREVGKLADFLELASARYDFPLESVVTVGFSNGSHAGGALLLLRPDLMQTLVAFGTTQVLPELDVEPDLRGKQVFIANGKQDHYSPEAKTVAMIAQLEGFGAEVTLLMHPGGHQISGEHVSFIASELRS</sequence>
<reference evidence="1" key="1">
    <citation type="submission" date="2020-05" db="EMBL/GenBank/DDBJ databases">
        <authorList>
            <person name="Chiriac C."/>
            <person name="Salcher M."/>
            <person name="Ghai R."/>
            <person name="Kavagutti S V."/>
        </authorList>
    </citation>
    <scope>NUCLEOTIDE SEQUENCE</scope>
</reference>
<dbReference type="InterPro" id="IPR029058">
    <property type="entry name" value="AB_hydrolase_fold"/>
</dbReference>